<dbReference type="InterPro" id="IPR011008">
    <property type="entry name" value="Dimeric_a/b-barrel"/>
</dbReference>
<dbReference type="SUPFAM" id="SSF54909">
    <property type="entry name" value="Dimeric alpha+beta barrel"/>
    <property type="match status" value="2"/>
</dbReference>
<sequence>MVVTYVSGFLLAVPTANKDAYRKQAEEAWPMFKGYGAVAMVEGWGDDVPQGKVNCINSAVKRKPDETAMFSWVVWPDKKTSDEAEQKMMADMEGKEFPEMPFDGKRMIVGGFETIVGDATVKTGYIDGTVIPVPADKRGAYTAASHKMAELFQEFGAISVVDAWGDNLPEGKVNDFHTATLRKPEEAVVFSWINWKDKATRDAGWEKIMEDPRMQEFGPHTVGADMGRMIFGSFVPLVDV</sequence>
<proteinExistence type="predicted"/>
<dbReference type="Proteomes" id="UP000025061">
    <property type="component" value="Unassembled WGS sequence"/>
</dbReference>
<dbReference type="EMBL" id="ARYI01000001">
    <property type="protein sequence ID" value="KCZ96049.1"/>
    <property type="molecule type" value="Genomic_DNA"/>
</dbReference>
<evidence type="ECO:0000313" key="2">
    <source>
        <dbReference type="Proteomes" id="UP000025061"/>
    </source>
</evidence>
<dbReference type="PATRIC" id="fig|1280951.3.peg.36"/>
<dbReference type="RefSeq" id="WP_233352003.1">
    <property type="nucleotide sequence ID" value="NZ_ARYI01000001.1"/>
</dbReference>
<evidence type="ECO:0008006" key="3">
    <source>
        <dbReference type="Google" id="ProtNLM"/>
    </source>
</evidence>
<dbReference type="Gene3D" id="3.30.70.100">
    <property type="match status" value="2"/>
</dbReference>
<gene>
    <name evidence="1" type="ORF">HHI_00180</name>
</gene>
<dbReference type="AlphaFoldDB" id="A0A059FZU9"/>
<protein>
    <recommendedName>
        <fullName evidence="3">RNA signal recognition particle 4.5S RNA</fullName>
    </recommendedName>
</protein>
<dbReference type="InterPro" id="IPR009874">
    <property type="entry name" value="DUF1428"/>
</dbReference>
<organism evidence="1 2">
    <name type="scientific">Hyphomonas hirschiana VP5</name>
    <dbReference type="NCBI Taxonomy" id="1280951"/>
    <lineage>
        <taxon>Bacteria</taxon>
        <taxon>Pseudomonadati</taxon>
        <taxon>Pseudomonadota</taxon>
        <taxon>Alphaproteobacteria</taxon>
        <taxon>Hyphomonadales</taxon>
        <taxon>Hyphomonadaceae</taxon>
        <taxon>Hyphomonas</taxon>
    </lineage>
</organism>
<dbReference type="Pfam" id="PF07237">
    <property type="entry name" value="DUF1428"/>
    <property type="match status" value="2"/>
</dbReference>
<comment type="caution">
    <text evidence="1">The sequence shown here is derived from an EMBL/GenBank/DDBJ whole genome shotgun (WGS) entry which is preliminary data.</text>
</comment>
<name>A0A059FZU9_9PROT</name>
<accession>A0A059FZU9</accession>
<keyword evidence="2" id="KW-1185">Reference proteome</keyword>
<evidence type="ECO:0000313" key="1">
    <source>
        <dbReference type="EMBL" id="KCZ96049.1"/>
    </source>
</evidence>
<reference evidence="1 2" key="1">
    <citation type="submission" date="2013-04" db="EMBL/GenBank/DDBJ databases">
        <title>Hyphomonas hirschiana VP5 Genome Sequencing.</title>
        <authorList>
            <person name="Lai Q."/>
            <person name="Shao Z."/>
        </authorList>
    </citation>
    <scope>NUCLEOTIDE SEQUENCE [LARGE SCALE GENOMIC DNA]</scope>
    <source>
        <strain evidence="1 2">VP5</strain>
    </source>
</reference>